<feature type="chain" id="PRO_5039689488" description="DNA replication factor Dna2 N-terminal domain-containing protein" evidence="10">
    <location>
        <begin position="17"/>
        <end position="271"/>
    </location>
</feature>
<dbReference type="InterPro" id="IPR027417">
    <property type="entry name" value="P-loop_NTPase"/>
</dbReference>
<evidence type="ECO:0000313" key="13">
    <source>
        <dbReference type="Proteomes" id="UP001058974"/>
    </source>
</evidence>
<dbReference type="PANTHER" id="PTHR36531:SF6">
    <property type="entry name" value="DNA REPLICATION ATP-DEPENDENT HELICASE_NUCLEASE DNA2"/>
    <property type="match status" value="1"/>
</dbReference>
<evidence type="ECO:0000259" key="11">
    <source>
        <dbReference type="Pfam" id="PF08696"/>
    </source>
</evidence>
<sequence>MATFTLHLLLPADSSAAEGPYKVLRLLNEQTGEERAINLWDEWSYSVIAPGDTVNVIGQFDEGGNCDINHDNNFLIVHPDILVSGTRVAASFSCPRRTVLDERLKSSEYSTAALCGTSGFKKNVESLFACGVNEKDVRKTMIDGIPRIYNWIMLFRNMEALLELLDQVEDAIGVDNDTVCDKTTHSFKSQDVIANELPVRVNHLVESTKSHIPKEVVGDFSNSNYLVLEASKKSQPADSSATVPNAKEFVDWVAKVHQQPCHIVYTDYRPN</sequence>
<reference evidence="12 13" key="1">
    <citation type="journal article" date="2022" name="Nat. Genet.">
        <title>Improved pea reference genome and pan-genome highlight genomic features and evolutionary characteristics.</title>
        <authorList>
            <person name="Yang T."/>
            <person name="Liu R."/>
            <person name="Luo Y."/>
            <person name="Hu S."/>
            <person name="Wang D."/>
            <person name="Wang C."/>
            <person name="Pandey M.K."/>
            <person name="Ge S."/>
            <person name="Xu Q."/>
            <person name="Li N."/>
            <person name="Li G."/>
            <person name="Huang Y."/>
            <person name="Saxena R.K."/>
            <person name="Ji Y."/>
            <person name="Li M."/>
            <person name="Yan X."/>
            <person name="He Y."/>
            <person name="Liu Y."/>
            <person name="Wang X."/>
            <person name="Xiang C."/>
            <person name="Varshney R.K."/>
            <person name="Ding H."/>
            <person name="Gao S."/>
            <person name="Zong X."/>
        </authorList>
    </citation>
    <scope>NUCLEOTIDE SEQUENCE [LARGE SCALE GENOMIC DNA]</scope>
    <source>
        <strain evidence="12 13">cv. Zhongwan 6</strain>
    </source>
</reference>
<keyword evidence="7" id="KW-0067">ATP-binding</keyword>
<proteinExistence type="predicted"/>
<evidence type="ECO:0000256" key="4">
    <source>
        <dbReference type="ARBA" id="ARBA00022741"/>
    </source>
</evidence>
<evidence type="ECO:0000256" key="9">
    <source>
        <dbReference type="ARBA" id="ARBA00023014"/>
    </source>
</evidence>
<name>A0A9D5A683_PEA</name>
<dbReference type="InterPro" id="IPR051827">
    <property type="entry name" value="Cas4_exonuclease"/>
</dbReference>
<dbReference type="Pfam" id="PF08696">
    <property type="entry name" value="Dna2"/>
    <property type="match status" value="1"/>
</dbReference>
<evidence type="ECO:0000256" key="8">
    <source>
        <dbReference type="ARBA" id="ARBA00023004"/>
    </source>
</evidence>
<feature type="domain" description="DNA replication factor Dna2 N-terminal" evidence="11">
    <location>
        <begin position="29"/>
        <end position="117"/>
    </location>
</feature>
<evidence type="ECO:0000256" key="6">
    <source>
        <dbReference type="ARBA" id="ARBA00022806"/>
    </source>
</evidence>
<evidence type="ECO:0000256" key="7">
    <source>
        <dbReference type="ARBA" id="ARBA00022840"/>
    </source>
</evidence>
<evidence type="ECO:0000256" key="1">
    <source>
        <dbReference type="ARBA" id="ARBA00001966"/>
    </source>
</evidence>
<evidence type="ECO:0000256" key="3">
    <source>
        <dbReference type="ARBA" id="ARBA00022723"/>
    </source>
</evidence>
<keyword evidence="6" id="KW-0347">Helicase</keyword>
<keyword evidence="2" id="KW-0540">Nuclease</keyword>
<gene>
    <name evidence="12" type="ORF">KIW84_064502</name>
</gene>
<dbReference type="GO" id="GO:0004518">
    <property type="term" value="F:nuclease activity"/>
    <property type="evidence" value="ECO:0007669"/>
    <property type="project" value="UniProtKB-KW"/>
</dbReference>
<evidence type="ECO:0000313" key="12">
    <source>
        <dbReference type="EMBL" id="KAI5399142.1"/>
    </source>
</evidence>
<dbReference type="AlphaFoldDB" id="A0A9D5A683"/>
<keyword evidence="5" id="KW-0378">Hydrolase</keyword>
<organism evidence="12 13">
    <name type="scientific">Pisum sativum</name>
    <name type="common">Garden pea</name>
    <name type="synonym">Lathyrus oleraceus</name>
    <dbReference type="NCBI Taxonomy" id="3888"/>
    <lineage>
        <taxon>Eukaryota</taxon>
        <taxon>Viridiplantae</taxon>
        <taxon>Streptophyta</taxon>
        <taxon>Embryophyta</taxon>
        <taxon>Tracheophyta</taxon>
        <taxon>Spermatophyta</taxon>
        <taxon>Magnoliopsida</taxon>
        <taxon>eudicotyledons</taxon>
        <taxon>Gunneridae</taxon>
        <taxon>Pentapetalae</taxon>
        <taxon>rosids</taxon>
        <taxon>fabids</taxon>
        <taxon>Fabales</taxon>
        <taxon>Fabaceae</taxon>
        <taxon>Papilionoideae</taxon>
        <taxon>50 kb inversion clade</taxon>
        <taxon>NPAAA clade</taxon>
        <taxon>Hologalegina</taxon>
        <taxon>IRL clade</taxon>
        <taxon>Fabeae</taxon>
        <taxon>Lathyrus</taxon>
    </lineage>
</organism>
<keyword evidence="13" id="KW-1185">Reference proteome</keyword>
<keyword evidence="8" id="KW-0408">Iron</keyword>
<accession>A0A9D5A683</accession>
<dbReference type="Gene3D" id="3.40.50.300">
    <property type="entry name" value="P-loop containing nucleotide triphosphate hydrolases"/>
    <property type="match status" value="1"/>
</dbReference>
<feature type="signal peptide" evidence="10">
    <location>
        <begin position="1"/>
        <end position="16"/>
    </location>
</feature>
<keyword evidence="9" id="KW-0411">Iron-sulfur</keyword>
<dbReference type="Gramene" id="Psat06G0450200-T1">
    <property type="protein sequence ID" value="KAI5399142.1"/>
    <property type="gene ID" value="KIW84_064502"/>
</dbReference>
<dbReference type="GO" id="GO:0004386">
    <property type="term" value="F:helicase activity"/>
    <property type="evidence" value="ECO:0007669"/>
    <property type="project" value="UniProtKB-KW"/>
</dbReference>
<protein>
    <recommendedName>
        <fullName evidence="11">DNA replication factor Dna2 N-terminal domain-containing protein</fullName>
    </recommendedName>
</protein>
<comment type="cofactor">
    <cofactor evidence="1">
        <name>[4Fe-4S] cluster</name>
        <dbReference type="ChEBI" id="CHEBI:49883"/>
    </cofactor>
</comment>
<keyword evidence="3" id="KW-0479">Metal-binding</keyword>
<dbReference type="EMBL" id="JAMSHJ010000006">
    <property type="protein sequence ID" value="KAI5399142.1"/>
    <property type="molecule type" value="Genomic_DNA"/>
</dbReference>
<dbReference type="Proteomes" id="UP001058974">
    <property type="component" value="Chromosome 6"/>
</dbReference>
<evidence type="ECO:0000256" key="10">
    <source>
        <dbReference type="SAM" id="SignalP"/>
    </source>
</evidence>
<keyword evidence="10" id="KW-0732">Signal</keyword>
<dbReference type="GO" id="GO:0005524">
    <property type="term" value="F:ATP binding"/>
    <property type="evidence" value="ECO:0007669"/>
    <property type="project" value="UniProtKB-KW"/>
</dbReference>
<dbReference type="GO" id="GO:0051536">
    <property type="term" value="F:iron-sulfur cluster binding"/>
    <property type="evidence" value="ECO:0007669"/>
    <property type="project" value="UniProtKB-KW"/>
</dbReference>
<dbReference type="InterPro" id="IPR014808">
    <property type="entry name" value="DNA_replication_fac_Dna2_N"/>
</dbReference>
<evidence type="ECO:0000256" key="2">
    <source>
        <dbReference type="ARBA" id="ARBA00022722"/>
    </source>
</evidence>
<dbReference type="GO" id="GO:0046872">
    <property type="term" value="F:metal ion binding"/>
    <property type="evidence" value="ECO:0007669"/>
    <property type="project" value="UniProtKB-KW"/>
</dbReference>
<comment type="caution">
    <text evidence="12">The sequence shown here is derived from an EMBL/GenBank/DDBJ whole genome shotgun (WGS) entry which is preliminary data.</text>
</comment>
<keyword evidence="4" id="KW-0547">Nucleotide-binding</keyword>
<dbReference type="PANTHER" id="PTHR36531">
    <property type="entry name" value="CRISPR-ASSOCIATED EXONUCLEASE CAS4"/>
    <property type="match status" value="1"/>
</dbReference>
<dbReference type="GO" id="GO:0016787">
    <property type="term" value="F:hydrolase activity"/>
    <property type="evidence" value="ECO:0007669"/>
    <property type="project" value="UniProtKB-KW"/>
</dbReference>
<evidence type="ECO:0000256" key="5">
    <source>
        <dbReference type="ARBA" id="ARBA00022801"/>
    </source>
</evidence>